<keyword evidence="3" id="KW-0031">Aminopeptidase</keyword>
<dbReference type="InterPro" id="IPR043472">
    <property type="entry name" value="Macro_dom-like"/>
</dbReference>
<evidence type="ECO:0000256" key="9">
    <source>
        <dbReference type="ARBA" id="ARBA00030930"/>
    </source>
</evidence>
<protein>
    <recommendedName>
        <fullName evidence="2">Cytosol aminopeptidase</fullName>
        <ecNumber evidence="7">3.4.13.23</ecNumber>
    </recommendedName>
    <alternativeName>
        <fullName evidence="10">Cysteinylglycine-S-conjugate dipeptidase</fullName>
    </alternativeName>
    <alternativeName>
        <fullName evidence="11">Leucine aminopeptidase 3</fullName>
    </alternativeName>
    <alternativeName>
        <fullName evidence="9">Proline aminopeptidase</fullName>
    </alternativeName>
    <alternativeName>
        <fullName evidence="8">Prolyl aminopeptidase</fullName>
    </alternativeName>
</protein>
<dbReference type="SUPFAM" id="SSF53187">
    <property type="entry name" value="Zn-dependent exopeptidases"/>
    <property type="match status" value="1"/>
</dbReference>
<dbReference type="PRINTS" id="PR00481">
    <property type="entry name" value="LAMNOPPTDASE"/>
</dbReference>
<reference evidence="18 19" key="1">
    <citation type="submission" date="2020-11" db="EMBL/GenBank/DDBJ databases">
        <authorList>
            <person name="Wallbank WR R."/>
            <person name="Pardo Diaz C."/>
            <person name="Kozak K."/>
            <person name="Martin S."/>
            <person name="Jiggins C."/>
            <person name="Moest M."/>
            <person name="Warren A I."/>
            <person name="Generalovic N T."/>
            <person name="Byers J.R.P. K."/>
            <person name="Montejo-Kovacevich G."/>
            <person name="Yen C E."/>
        </authorList>
    </citation>
    <scope>NUCLEOTIDE SEQUENCE [LARGE SCALE GENOMIC DNA]</scope>
</reference>
<evidence type="ECO:0000256" key="4">
    <source>
        <dbReference type="ARBA" id="ARBA00022670"/>
    </source>
</evidence>
<comment type="function">
    <text evidence="12">Cytosolic metallopeptidase that catalyzes the removal of unsubstituted N-terminal hydrophobic amino acids from various peptides. The presence of Zn(2+) ions is essential for the peptidase activity, and the association with other cofactors can modulate the substrate spectificity of the enzyme. For instance, in the presence of Mn(2+), it displays a specific Cys-Gly hydrolyzing activity of Cys-Gly-S-conjugates. Involved in the metabolism of glutathione and in the degradation of glutathione S-conjugates, which may play a role in the control of the cell redox status.</text>
</comment>
<evidence type="ECO:0000256" key="7">
    <source>
        <dbReference type="ARBA" id="ARBA00023625"/>
    </source>
</evidence>
<keyword evidence="19" id="KW-1185">Reference proteome</keyword>
<evidence type="ECO:0000256" key="2">
    <source>
        <dbReference type="ARBA" id="ARBA00014190"/>
    </source>
</evidence>
<evidence type="ECO:0000256" key="12">
    <source>
        <dbReference type="ARBA" id="ARBA00045966"/>
    </source>
</evidence>
<comment type="catalytic activity">
    <reaction evidence="13">
        <text>S-benzyl-L-cysteinylglycine + H2O = S-benzyl-L-cysteine + glycine</text>
        <dbReference type="Rhea" id="RHEA:62568"/>
        <dbReference type="ChEBI" id="CHEBI:15377"/>
        <dbReference type="ChEBI" id="CHEBI:57305"/>
        <dbReference type="ChEBI" id="CHEBI:145802"/>
        <dbReference type="ChEBI" id="CHEBI:145803"/>
    </reaction>
    <physiologicalReaction direction="left-to-right" evidence="13">
        <dbReference type="Rhea" id="RHEA:62569"/>
    </physiologicalReaction>
</comment>
<evidence type="ECO:0000256" key="14">
    <source>
        <dbReference type="ARBA" id="ARBA00049107"/>
    </source>
</evidence>
<dbReference type="Gene3D" id="3.40.630.10">
    <property type="entry name" value="Zn peptidases"/>
    <property type="match status" value="1"/>
</dbReference>
<organism evidence="18 19">
    <name type="scientific">Hermetia illucens</name>
    <name type="common">Black soldier fly</name>
    <dbReference type="NCBI Taxonomy" id="343691"/>
    <lineage>
        <taxon>Eukaryota</taxon>
        <taxon>Metazoa</taxon>
        <taxon>Ecdysozoa</taxon>
        <taxon>Arthropoda</taxon>
        <taxon>Hexapoda</taxon>
        <taxon>Insecta</taxon>
        <taxon>Pterygota</taxon>
        <taxon>Neoptera</taxon>
        <taxon>Endopterygota</taxon>
        <taxon>Diptera</taxon>
        <taxon>Brachycera</taxon>
        <taxon>Stratiomyomorpha</taxon>
        <taxon>Stratiomyidae</taxon>
        <taxon>Hermetiinae</taxon>
        <taxon>Hermetia</taxon>
    </lineage>
</organism>
<dbReference type="AlphaFoldDB" id="A0A7R8UQ48"/>
<dbReference type="GO" id="GO:0030145">
    <property type="term" value="F:manganese ion binding"/>
    <property type="evidence" value="ECO:0007669"/>
    <property type="project" value="InterPro"/>
</dbReference>
<evidence type="ECO:0000256" key="15">
    <source>
        <dbReference type="SAM" id="MobiDB-lite"/>
    </source>
</evidence>
<evidence type="ECO:0000256" key="11">
    <source>
        <dbReference type="ARBA" id="ARBA00031564"/>
    </source>
</evidence>
<evidence type="ECO:0000256" key="1">
    <source>
        <dbReference type="ARBA" id="ARBA00009528"/>
    </source>
</evidence>
<dbReference type="EMBL" id="LR899011">
    <property type="protein sequence ID" value="CAD7084725.1"/>
    <property type="molecule type" value="Genomic_DNA"/>
</dbReference>
<dbReference type="GO" id="GO:0005737">
    <property type="term" value="C:cytoplasm"/>
    <property type="evidence" value="ECO:0007669"/>
    <property type="project" value="InterPro"/>
</dbReference>
<evidence type="ECO:0000256" key="13">
    <source>
        <dbReference type="ARBA" id="ARBA00047881"/>
    </source>
</evidence>
<accession>A0A7R8UQ48</accession>
<comment type="catalytic activity">
    <reaction evidence="6">
        <text>an S-substituted L-cysteinylglycine + H2O = an S-substituted L-cysteine + glycine</text>
        <dbReference type="Rhea" id="RHEA:60444"/>
        <dbReference type="ChEBI" id="CHEBI:15377"/>
        <dbReference type="ChEBI" id="CHEBI:57305"/>
        <dbReference type="ChEBI" id="CHEBI:58717"/>
        <dbReference type="ChEBI" id="CHEBI:143103"/>
        <dbReference type="EC" id="3.4.13.23"/>
    </reaction>
    <physiologicalReaction direction="left-to-right" evidence="6">
        <dbReference type="Rhea" id="RHEA:60445"/>
    </physiologicalReaction>
</comment>
<keyword evidence="5" id="KW-0378">Hydrolase</keyword>
<sequence length="563" mass="62704">MALRTIRYCVLKFNPNGSRLYSALGKIPTTFAIGTPKNATKPDNSKLDEQDGRQCSDPNLRGLVLGVYSMEDNKLDPGILTPIAYKYNKSKTAGRLLELLRLAGPMPRRGEYRIFYNLEPSYSAICIVGLGSECLGYDSHELIDEHKEAIRRAVATGCRALQQIHVEKIVVESFGHAESAAEGAALSVWAYQDYKDKLDQIVVPQIDLHVEKGEECDWDGWRIGLQKAAAQNLARQLQETPSNQLSPTYFAQNVVDVLCKSGVNVEVKVKGWAESQQMHAFLAIAKASCEPPIFLELSYFGTNREERPIVLVGQGLTFDAGGLCLKEKDDLRNMRADMSGAACVVAVCRAVASLQLPINIRGLIPLCENVLGCNSCKPGDITKTMSGKSVELEDTSHEDAYVIIDALLYAQNFWPRFILDIGTTTREAKYGFCEAATAIYTNSEQLWQQMKNAAAHSGDRVWRMPLWRHFSYMMTKGKHCDVQTCGREKGHGTPCKNAAFLKEFVPCGQWMHIDTRNVMRTNGLNFEYLREGMAGRPTRTIIEFIAQLVCHENDPSTNQQGAN</sequence>
<evidence type="ECO:0000259" key="16">
    <source>
        <dbReference type="Pfam" id="PF00883"/>
    </source>
</evidence>
<dbReference type="GO" id="GO:0070006">
    <property type="term" value="F:metalloaminopeptidase activity"/>
    <property type="evidence" value="ECO:0007669"/>
    <property type="project" value="InterPro"/>
</dbReference>
<dbReference type="Pfam" id="PF00883">
    <property type="entry name" value="Peptidase_M17"/>
    <property type="match status" value="1"/>
</dbReference>
<dbReference type="InParanoid" id="A0A7R8UQ48"/>
<dbReference type="InterPro" id="IPR011356">
    <property type="entry name" value="Leucine_aapep/pepB"/>
</dbReference>
<dbReference type="Pfam" id="PF02789">
    <property type="entry name" value="Peptidase_M17_N"/>
    <property type="match status" value="1"/>
</dbReference>
<dbReference type="OMA" id="SQMINQM"/>
<comment type="similarity">
    <text evidence="1">Belongs to the peptidase M17 family.</text>
</comment>
<comment type="catalytic activity">
    <reaction evidence="14">
        <text>L-cysteinylglycine + H2O = L-cysteine + glycine</text>
        <dbReference type="Rhea" id="RHEA:28783"/>
        <dbReference type="ChEBI" id="CHEBI:15377"/>
        <dbReference type="ChEBI" id="CHEBI:35235"/>
        <dbReference type="ChEBI" id="CHEBI:57305"/>
        <dbReference type="ChEBI" id="CHEBI:61694"/>
    </reaction>
    <physiologicalReaction direction="left-to-right" evidence="14">
        <dbReference type="Rhea" id="RHEA:28784"/>
    </physiologicalReaction>
</comment>
<feature type="domain" description="Cytosol aminopeptidase" evidence="16">
    <location>
        <begin position="232"/>
        <end position="542"/>
    </location>
</feature>
<evidence type="ECO:0000256" key="8">
    <source>
        <dbReference type="ARBA" id="ARBA00029605"/>
    </source>
</evidence>
<evidence type="ECO:0000313" key="18">
    <source>
        <dbReference type="EMBL" id="CAD7084725.1"/>
    </source>
</evidence>
<keyword evidence="4" id="KW-0645">Protease</keyword>
<proteinExistence type="inferred from homology"/>
<dbReference type="OrthoDB" id="412814at2759"/>
<feature type="region of interest" description="Disordered" evidence="15">
    <location>
        <begin position="35"/>
        <end position="54"/>
    </location>
</feature>
<dbReference type="Proteomes" id="UP000594454">
    <property type="component" value="Chromosome 3"/>
</dbReference>
<dbReference type="PANTHER" id="PTHR11963">
    <property type="entry name" value="LEUCINE AMINOPEPTIDASE-RELATED"/>
    <property type="match status" value="1"/>
</dbReference>
<evidence type="ECO:0000259" key="17">
    <source>
        <dbReference type="Pfam" id="PF02789"/>
    </source>
</evidence>
<evidence type="ECO:0000256" key="6">
    <source>
        <dbReference type="ARBA" id="ARBA00023511"/>
    </source>
</evidence>
<evidence type="ECO:0000313" key="19">
    <source>
        <dbReference type="Proteomes" id="UP000594454"/>
    </source>
</evidence>
<dbReference type="GO" id="GO:0006508">
    <property type="term" value="P:proteolysis"/>
    <property type="evidence" value="ECO:0007669"/>
    <property type="project" value="UniProtKB-KW"/>
</dbReference>
<dbReference type="InterPro" id="IPR008283">
    <property type="entry name" value="Peptidase_M17_N"/>
</dbReference>
<dbReference type="Gene3D" id="3.40.220.10">
    <property type="entry name" value="Leucine Aminopeptidase, subunit E, domain 1"/>
    <property type="match status" value="1"/>
</dbReference>
<dbReference type="FunCoup" id="A0A7R8UQ48">
    <property type="interactions" value="825"/>
</dbReference>
<feature type="domain" description="Peptidase M17 leucyl aminopeptidase N-terminal" evidence="17">
    <location>
        <begin position="64"/>
        <end position="197"/>
    </location>
</feature>
<dbReference type="EC" id="3.4.13.23" evidence="7"/>
<gene>
    <name evidence="18" type="ORF">HERILL_LOCUS7605</name>
</gene>
<dbReference type="SUPFAM" id="SSF52949">
    <property type="entry name" value="Macro domain-like"/>
    <property type="match status" value="1"/>
</dbReference>
<dbReference type="InterPro" id="IPR000819">
    <property type="entry name" value="Peptidase_M17_C"/>
</dbReference>
<feature type="compositionally biased region" description="Basic and acidic residues" evidence="15">
    <location>
        <begin position="43"/>
        <end position="54"/>
    </location>
</feature>
<name>A0A7R8UQ48_HERIL</name>
<evidence type="ECO:0000256" key="5">
    <source>
        <dbReference type="ARBA" id="ARBA00022801"/>
    </source>
</evidence>
<evidence type="ECO:0000256" key="3">
    <source>
        <dbReference type="ARBA" id="ARBA00022438"/>
    </source>
</evidence>
<evidence type="ECO:0000256" key="10">
    <source>
        <dbReference type="ARBA" id="ARBA00030997"/>
    </source>
</evidence>
<dbReference type="PANTHER" id="PTHR11963:SF25">
    <property type="entry name" value="CYTOSOL AMINOPEPTIDASE"/>
    <property type="match status" value="1"/>
</dbReference>